<dbReference type="EC" id="7.1.1.2" evidence="9"/>
<keyword evidence="4 9" id="KW-0813">Transport</keyword>
<keyword evidence="9" id="KW-0679">Respiratory chain</keyword>
<evidence type="ECO:0000256" key="8">
    <source>
        <dbReference type="ARBA" id="ARBA00049551"/>
    </source>
</evidence>
<evidence type="ECO:0000256" key="6">
    <source>
        <dbReference type="ARBA" id="ARBA00022989"/>
    </source>
</evidence>
<dbReference type="PANTHER" id="PTHR11058">
    <property type="entry name" value="NADH-UBIQUINONE OXIDOREDUCTASE CHAIN 3"/>
    <property type="match status" value="1"/>
</dbReference>
<comment type="subcellular location">
    <subcellularLocation>
        <location evidence="1">Membrane</location>
    </subcellularLocation>
    <subcellularLocation>
        <location evidence="9">Mitochondrion membrane</location>
        <topology evidence="9">Multi-pass membrane protein</topology>
    </subcellularLocation>
</comment>
<gene>
    <name evidence="10" type="primary">ND3</name>
</gene>
<dbReference type="GO" id="GO:0008137">
    <property type="term" value="F:NADH dehydrogenase (ubiquinone) activity"/>
    <property type="evidence" value="ECO:0007669"/>
    <property type="project" value="UniProtKB-UniRule"/>
</dbReference>
<keyword evidence="7 9" id="KW-0472">Membrane</keyword>
<comment type="function">
    <text evidence="9">Core subunit of the mitochondrial membrane respiratory chain NADH dehydrogenase (Complex I) which catalyzes electron transfer from NADH through the respiratory chain, using ubiquinone as an electron acceptor. Essential for the catalytic activity of complex I.</text>
</comment>
<name>A0A9E8LP35_9NEOP</name>
<dbReference type="EMBL" id="OL678036">
    <property type="protein sequence ID" value="UZZ44201.1"/>
    <property type="molecule type" value="Genomic_DNA"/>
</dbReference>
<evidence type="ECO:0000256" key="7">
    <source>
        <dbReference type="ARBA" id="ARBA00023136"/>
    </source>
</evidence>
<protein>
    <recommendedName>
        <fullName evidence="3 9">NADH-ubiquinone oxidoreductase chain 3</fullName>
        <ecNumber evidence="9">7.1.1.2</ecNumber>
    </recommendedName>
</protein>
<evidence type="ECO:0000256" key="4">
    <source>
        <dbReference type="ARBA" id="ARBA00022448"/>
    </source>
</evidence>
<evidence type="ECO:0000256" key="9">
    <source>
        <dbReference type="RuleBase" id="RU003640"/>
    </source>
</evidence>
<keyword evidence="5 9" id="KW-0812">Transmembrane</keyword>
<evidence type="ECO:0000256" key="2">
    <source>
        <dbReference type="ARBA" id="ARBA00008472"/>
    </source>
</evidence>
<keyword evidence="6 9" id="KW-1133">Transmembrane helix</keyword>
<reference evidence="10" key="1">
    <citation type="submission" date="2021-11" db="EMBL/GenBank/DDBJ databases">
        <authorList>
            <person name="Ge X.-Y."/>
            <person name="Peng L."/>
            <person name="Sun C.-H."/>
            <person name="Wang B.-X."/>
        </authorList>
    </citation>
    <scope>NUCLEOTIDE SEQUENCE</scope>
</reference>
<keyword evidence="9" id="KW-0830">Ubiquinone</keyword>
<keyword evidence="9" id="KW-0520">NAD</keyword>
<evidence type="ECO:0000313" key="10">
    <source>
        <dbReference type="EMBL" id="UZZ44201.1"/>
    </source>
</evidence>
<feature type="transmembrane region" description="Helical" evidence="9">
    <location>
        <begin position="58"/>
        <end position="82"/>
    </location>
</feature>
<dbReference type="GO" id="GO:0031966">
    <property type="term" value="C:mitochondrial membrane"/>
    <property type="evidence" value="ECO:0007669"/>
    <property type="project" value="UniProtKB-SubCell"/>
</dbReference>
<dbReference type="Pfam" id="PF00507">
    <property type="entry name" value="Oxidored_q4"/>
    <property type="match status" value="1"/>
</dbReference>
<dbReference type="Gene3D" id="1.20.58.1610">
    <property type="entry name" value="NADH:ubiquinone/plastoquinone oxidoreductase, chain 3"/>
    <property type="match status" value="1"/>
</dbReference>
<proteinExistence type="inferred from homology"/>
<dbReference type="InterPro" id="IPR000440">
    <property type="entry name" value="NADH_UbQ/plastoQ_OxRdtase_su3"/>
</dbReference>
<accession>A0A9E8LP35</accession>
<reference evidence="10" key="2">
    <citation type="journal article" date="2022" name="Syst. Entomol.">
        <title>Massive gene rearrangements of mitochondrial genomes and implications for the phylogeny of Trichoptera (Insecta).</title>
        <authorList>
            <person name="Ge X."/>
            <person name="Peng L."/>
            <person name="Vogler A.P."/>
            <person name="Morse J.C."/>
            <person name="Yang L."/>
            <person name="Sun C."/>
            <person name="Wang B."/>
        </authorList>
    </citation>
    <scope>NUCLEOTIDE SEQUENCE</scope>
</reference>
<evidence type="ECO:0000256" key="1">
    <source>
        <dbReference type="ARBA" id="ARBA00004370"/>
    </source>
</evidence>
<keyword evidence="9 10" id="KW-0496">Mitochondrion</keyword>
<keyword evidence="9" id="KW-0249">Electron transport</keyword>
<feature type="transmembrane region" description="Helical" evidence="9">
    <location>
        <begin position="7"/>
        <end position="26"/>
    </location>
</feature>
<dbReference type="GO" id="GO:0030964">
    <property type="term" value="C:NADH dehydrogenase complex"/>
    <property type="evidence" value="ECO:0007669"/>
    <property type="project" value="TreeGrafter"/>
</dbReference>
<geneLocation type="mitochondrion" evidence="10"/>
<feature type="transmembrane region" description="Helical" evidence="9">
    <location>
        <begin position="89"/>
        <end position="106"/>
    </location>
</feature>
<dbReference type="InterPro" id="IPR038430">
    <property type="entry name" value="NDAH_ubi_oxred_su3_sf"/>
</dbReference>
<keyword evidence="9" id="KW-1278">Translocase</keyword>
<dbReference type="GeneID" id="77426161"/>
<dbReference type="CTD" id="4537"/>
<dbReference type="PANTHER" id="PTHR11058:SF9">
    <property type="entry name" value="NADH-UBIQUINONE OXIDOREDUCTASE CHAIN 3"/>
    <property type="match status" value="1"/>
</dbReference>
<comment type="catalytic activity">
    <reaction evidence="8 9">
        <text>a ubiquinone + NADH + 5 H(+)(in) = a ubiquinol + NAD(+) + 4 H(+)(out)</text>
        <dbReference type="Rhea" id="RHEA:29091"/>
        <dbReference type="Rhea" id="RHEA-COMP:9565"/>
        <dbReference type="Rhea" id="RHEA-COMP:9566"/>
        <dbReference type="ChEBI" id="CHEBI:15378"/>
        <dbReference type="ChEBI" id="CHEBI:16389"/>
        <dbReference type="ChEBI" id="CHEBI:17976"/>
        <dbReference type="ChEBI" id="CHEBI:57540"/>
        <dbReference type="ChEBI" id="CHEBI:57945"/>
        <dbReference type="EC" id="7.1.1.2"/>
    </reaction>
</comment>
<sequence length="118" mass="14229">MITLNLITIITLMMIIMIMMFINFMISKNSNFNMNKLSPFECGYNTMSIMHPPFSMNFYLMTILFLMFDIEITILMPFFIMIKMCNMKIYMLTLFLFMTLMTLGLFNEWNQNILNWKM</sequence>
<evidence type="ECO:0000256" key="5">
    <source>
        <dbReference type="ARBA" id="ARBA00022692"/>
    </source>
</evidence>
<comment type="similarity">
    <text evidence="2 9">Belongs to the complex I subunit 3 family.</text>
</comment>
<evidence type="ECO:0000256" key="3">
    <source>
        <dbReference type="ARBA" id="ARBA00021007"/>
    </source>
</evidence>
<dbReference type="AlphaFoldDB" id="A0A9E8LP35"/>
<organism evidence="10">
    <name type="scientific">Nyctiophylax orbicularis</name>
    <dbReference type="NCBI Taxonomy" id="2904907"/>
    <lineage>
        <taxon>Eukaryota</taxon>
        <taxon>Metazoa</taxon>
        <taxon>Ecdysozoa</taxon>
        <taxon>Arthropoda</taxon>
        <taxon>Hexapoda</taxon>
        <taxon>Insecta</taxon>
        <taxon>Pterygota</taxon>
        <taxon>Neoptera</taxon>
        <taxon>Endopterygota</taxon>
        <taxon>Trichoptera</taxon>
        <taxon>Annulipalpia</taxon>
        <taxon>Psychomyioidea</taxon>
        <taxon>Polycentropodidae</taxon>
        <taxon>Polycentropodinae</taxon>
        <taxon>Nyctiophylax</taxon>
    </lineage>
</organism>
<dbReference type="RefSeq" id="YP_010586413.1">
    <property type="nucleotide sequence ID" value="NC_069273.1"/>
</dbReference>